<dbReference type="EMBL" id="PGFS01000001">
    <property type="protein sequence ID" value="MDH4571467.1"/>
    <property type="molecule type" value="Genomic_DNA"/>
</dbReference>
<dbReference type="PANTHER" id="PTHR38683">
    <property type="entry name" value="CHORISMATE PYRUVATE-LYASE"/>
    <property type="match status" value="1"/>
</dbReference>
<sequence length="160" mass="18059">MNAAWWQWVGSTDSLTARLVAASGRPFRVRLEHQGVERPRRDEALALGLAPTDVAWIREVTLMSGERPWVAARSVAPLDRTGCRRLRTLGERSLGSWLFAQPDLERDPIEVARVSAGAEGVWLRRSRFRHGRIQLLVQECFLHDMAEDLGLALPEPRPTT</sequence>
<dbReference type="Pfam" id="PF04345">
    <property type="entry name" value="Chor_lyase"/>
    <property type="match status" value="1"/>
</dbReference>
<keyword evidence="4" id="KW-0670">Pyruvate</keyword>
<evidence type="ECO:0000256" key="4">
    <source>
        <dbReference type="HAMAP-Rule" id="MF_01632"/>
    </source>
</evidence>
<organism evidence="5 6">
    <name type="scientific">Salinicola acroporae</name>
    <dbReference type="NCBI Taxonomy" id="1541440"/>
    <lineage>
        <taxon>Bacteria</taxon>
        <taxon>Pseudomonadati</taxon>
        <taxon>Pseudomonadota</taxon>
        <taxon>Gammaproteobacteria</taxon>
        <taxon>Oceanospirillales</taxon>
        <taxon>Halomonadaceae</taxon>
        <taxon>Salinicola</taxon>
    </lineage>
</organism>
<feature type="binding site" evidence="4">
    <location>
        <position position="139"/>
    </location>
    <ligand>
        <name>substrate</name>
    </ligand>
</feature>
<name>A0ABT6I1T4_9GAMM</name>
<comment type="pathway">
    <text evidence="4">Cofactor biosynthesis; ubiquinone biosynthesis.</text>
</comment>
<evidence type="ECO:0000256" key="1">
    <source>
        <dbReference type="ARBA" id="ARBA00022490"/>
    </source>
</evidence>
<protein>
    <recommendedName>
        <fullName evidence="4">Probable chorismate pyruvate-lyase</fullName>
        <shortName evidence="4">CL</shortName>
        <shortName evidence="4">CPL</shortName>
        <ecNumber evidence="4">4.1.3.40</ecNumber>
    </recommendedName>
</protein>
<dbReference type="Proteomes" id="UP001162135">
    <property type="component" value="Unassembled WGS sequence"/>
</dbReference>
<gene>
    <name evidence="4" type="primary">ubiC</name>
    <name evidence="5" type="ORF">CUR86_02625</name>
</gene>
<dbReference type="Gene3D" id="3.40.1410.10">
    <property type="entry name" value="Chorismate lyase-like"/>
    <property type="match status" value="1"/>
</dbReference>
<dbReference type="SUPFAM" id="SSF64288">
    <property type="entry name" value="Chorismate lyase-like"/>
    <property type="match status" value="1"/>
</dbReference>
<keyword evidence="3 4" id="KW-0456">Lyase</keyword>
<evidence type="ECO:0000256" key="3">
    <source>
        <dbReference type="ARBA" id="ARBA00023239"/>
    </source>
</evidence>
<keyword evidence="1 4" id="KW-0963">Cytoplasm</keyword>
<dbReference type="InterPro" id="IPR007440">
    <property type="entry name" value="Chorismate--pyruvate_lyase"/>
</dbReference>
<comment type="caution">
    <text evidence="5">The sequence shown here is derived from an EMBL/GenBank/DDBJ whole genome shotgun (WGS) entry which is preliminary data.</text>
</comment>
<dbReference type="EC" id="4.1.3.40" evidence="4"/>
<comment type="caution">
    <text evidence="4">Lacks conserved residue(s) required for the propagation of feature annotation.</text>
</comment>
<dbReference type="PANTHER" id="PTHR38683:SF1">
    <property type="entry name" value="CHORISMATE PYRUVATE-LYASE"/>
    <property type="match status" value="1"/>
</dbReference>
<comment type="subcellular location">
    <subcellularLocation>
        <location evidence="4">Cytoplasm</location>
    </subcellularLocation>
</comment>
<evidence type="ECO:0000256" key="2">
    <source>
        <dbReference type="ARBA" id="ARBA00022688"/>
    </source>
</evidence>
<reference evidence="5" key="1">
    <citation type="journal article" date="2015" name="Antonie Van Leeuwenhoek">
        <title>Comparative 16S rRNA signatures and multilocus sequence analysis for the genus Salinicola and description of Salinicola acroporae sp. nov., isolated from coral Acropora digitifera.</title>
        <authorList>
            <person name="Lepcha R.T."/>
            <person name="Poddar A."/>
            <person name="Schumann P."/>
            <person name="Das S.K."/>
        </authorList>
    </citation>
    <scope>NUCLEOTIDE SEQUENCE</scope>
    <source>
        <strain evidence="5">S4-41</strain>
    </source>
</reference>
<accession>A0ABT6I1T4</accession>
<feature type="binding site" evidence="4">
    <location>
        <position position="58"/>
    </location>
    <ligand>
        <name>substrate</name>
    </ligand>
</feature>
<comment type="catalytic activity">
    <reaction evidence="4">
        <text>chorismate = 4-hydroxybenzoate + pyruvate</text>
        <dbReference type="Rhea" id="RHEA:16505"/>
        <dbReference type="ChEBI" id="CHEBI:15361"/>
        <dbReference type="ChEBI" id="CHEBI:17879"/>
        <dbReference type="ChEBI" id="CHEBI:29748"/>
        <dbReference type="EC" id="4.1.3.40"/>
    </reaction>
</comment>
<keyword evidence="6" id="KW-1185">Reference proteome</keyword>
<dbReference type="RefSeq" id="WP_110715325.1">
    <property type="nucleotide sequence ID" value="NZ_PGFS01000001.1"/>
</dbReference>
<proteinExistence type="inferred from homology"/>
<dbReference type="GO" id="GO:0016829">
    <property type="term" value="F:lyase activity"/>
    <property type="evidence" value="ECO:0007669"/>
    <property type="project" value="UniProtKB-KW"/>
</dbReference>
<feature type="binding site" evidence="4">
    <location>
        <position position="94"/>
    </location>
    <ligand>
        <name>substrate</name>
    </ligand>
</feature>
<keyword evidence="2 4" id="KW-0831">Ubiquinone biosynthesis</keyword>
<reference evidence="5" key="2">
    <citation type="submission" date="2017-11" db="EMBL/GenBank/DDBJ databases">
        <authorList>
            <person name="Das S.K."/>
        </authorList>
    </citation>
    <scope>NUCLEOTIDE SEQUENCE</scope>
    <source>
        <strain evidence="5">S4-41</strain>
    </source>
</reference>
<dbReference type="HAMAP" id="MF_01632">
    <property type="entry name" value="UbiC"/>
    <property type="match status" value="1"/>
</dbReference>
<dbReference type="InterPro" id="IPR028978">
    <property type="entry name" value="Chorismate_lyase_/UTRA_dom_sf"/>
</dbReference>
<evidence type="ECO:0000313" key="5">
    <source>
        <dbReference type="EMBL" id="MDH4571467.1"/>
    </source>
</evidence>
<comment type="function">
    <text evidence="4">Removes the pyruvyl group from chorismate, with concomitant aromatization of the ring, to provide 4-hydroxybenzoate (4HB) for the ubiquinone pathway.</text>
</comment>
<comment type="similarity">
    <text evidence="4">Belongs to the UbiC family.</text>
</comment>
<evidence type="ECO:0000313" key="6">
    <source>
        <dbReference type="Proteomes" id="UP001162135"/>
    </source>
</evidence>